<reference evidence="4" key="1">
    <citation type="submission" date="2025-08" db="UniProtKB">
        <authorList>
            <consortium name="RefSeq"/>
        </authorList>
    </citation>
    <scope>IDENTIFICATION</scope>
</reference>
<protein>
    <submittedName>
        <fullName evidence="4">Programmed cell death protein 7</fullName>
    </submittedName>
</protein>
<dbReference type="RefSeq" id="XP_030620964.1">
    <property type="nucleotide sequence ID" value="XM_030765104.1"/>
</dbReference>
<feature type="coiled-coil region" evidence="1">
    <location>
        <begin position="171"/>
        <end position="202"/>
    </location>
</feature>
<dbReference type="PANTHER" id="PTHR48190:SF2">
    <property type="entry name" value="PROGRAMMED CELL DEATH PROTEIN 7"/>
    <property type="match status" value="1"/>
</dbReference>
<feature type="compositionally biased region" description="Basic and acidic residues" evidence="2">
    <location>
        <begin position="313"/>
        <end position="331"/>
    </location>
</feature>
<dbReference type="Proteomes" id="UP000504632">
    <property type="component" value="Chromosome 2"/>
</dbReference>
<keyword evidence="3" id="KW-1185">Reference proteome</keyword>
<keyword evidence="1" id="KW-0175">Coiled coil</keyword>
<organism evidence="3 4">
    <name type="scientific">Chanos chanos</name>
    <name type="common">Milkfish</name>
    <name type="synonym">Mugil chanos</name>
    <dbReference type="NCBI Taxonomy" id="29144"/>
    <lineage>
        <taxon>Eukaryota</taxon>
        <taxon>Metazoa</taxon>
        <taxon>Chordata</taxon>
        <taxon>Craniata</taxon>
        <taxon>Vertebrata</taxon>
        <taxon>Euteleostomi</taxon>
        <taxon>Actinopterygii</taxon>
        <taxon>Neopterygii</taxon>
        <taxon>Teleostei</taxon>
        <taxon>Ostariophysi</taxon>
        <taxon>Gonorynchiformes</taxon>
        <taxon>Chanidae</taxon>
        <taxon>Chanos</taxon>
    </lineage>
</organism>
<sequence>MGVSDVKGPFDQNLMLSSSRRQSYQSRFLSRHSTDSCHQNFLGDSARSPRDVTDQQYCHPLDKGGDADLVQRRRDEEWLKTFLFRRKRSPVLPKPIDSRPSISQFREKLYSAVKLVAELSATCETLKHNLENETVWTETYSKAVTLKSGLQDKLNSVCDPLVINTISKKLVKIRKKRIQGHRRKLERIEEKHREEARSAEREAAIDKWRTRCILVVEEKKREQELKLAADAVLSEVRRKQADAKRMLDILKSLEKLRKLRKEAASRKGIFPEKECDESFEEHVGRLRDLIRKRTAVYGAEERALRVMLEGEQEENRKRELEKRQKKERERLQQKRQELEMALFGAELPPDHPLQPFHDYYTQAEHSLPALIQIRKEWDLYLVPFDHPDGSSVPHTWVFPDPPADEIWATALDK</sequence>
<dbReference type="AlphaFoldDB" id="A0A6J2ULM3"/>
<accession>A0A6J2ULM3</accession>
<gene>
    <name evidence="4" type="primary">pdcd7</name>
</gene>
<dbReference type="PANTHER" id="PTHR48190">
    <property type="entry name" value="PROGRAMMED CELL DEATH PROTEIN 7"/>
    <property type="match status" value="1"/>
</dbReference>
<evidence type="ECO:0000313" key="3">
    <source>
        <dbReference type="Proteomes" id="UP000504632"/>
    </source>
</evidence>
<feature type="region of interest" description="Disordered" evidence="2">
    <location>
        <begin position="311"/>
        <end position="331"/>
    </location>
</feature>
<dbReference type="InterPro" id="IPR031974">
    <property type="entry name" value="PDCD7"/>
</dbReference>
<evidence type="ECO:0000256" key="1">
    <source>
        <dbReference type="SAM" id="Coils"/>
    </source>
</evidence>
<proteinExistence type="predicted"/>
<dbReference type="Pfam" id="PF16021">
    <property type="entry name" value="PDCD7"/>
    <property type="match status" value="1"/>
</dbReference>
<dbReference type="InParanoid" id="A0A6J2ULM3"/>
<dbReference type="GeneID" id="115804592"/>
<dbReference type="InterPro" id="IPR052831">
    <property type="entry name" value="Apoptosis_promoter"/>
</dbReference>
<name>A0A6J2ULM3_CHACN</name>
<evidence type="ECO:0000256" key="2">
    <source>
        <dbReference type="SAM" id="MobiDB-lite"/>
    </source>
</evidence>
<dbReference type="GO" id="GO:0005689">
    <property type="term" value="C:U12-type spliceosomal complex"/>
    <property type="evidence" value="ECO:0007669"/>
    <property type="project" value="TreeGrafter"/>
</dbReference>
<evidence type="ECO:0000313" key="4">
    <source>
        <dbReference type="RefSeq" id="XP_030620964.1"/>
    </source>
</evidence>
<dbReference type="OrthoDB" id="2289628at2759"/>
<dbReference type="CTD" id="10081"/>